<proteinExistence type="predicted"/>
<feature type="chain" id="PRO_5034586611" evidence="1">
    <location>
        <begin position="21"/>
        <end position="190"/>
    </location>
</feature>
<evidence type="ECO:0000313" key="3">
    <source>
        <dbReference type="Proteomes" id="UP000615446"/>
    </source>
</evidence>
<dbReference type="Pfam" id="PF04749">
    <property type="entry name" value="PLAC8"/>
    <property type="match status" value="1"/>
</dbReference>
<reference evidence="2" key="1">
    <citation type="submission" date="2019-10" db="EMBL/GenBank/DDBJ databases">
        <title>Conservation and host-specific expression of non-tandemly repeated heterogenous ribosome RNA gene in arbuscular mycorrhizal fungi.</title>
        <authorList>
            <person name="Maeda T."/>
            <person name="Kobayashi Y."/>
            <person name="Nakagawa T."/>
            <person name="Ezawa T."/>
            <person name="Yamaguchi K."/>
            <person name="Bino T."/>
            <person name="Nishimoto Y."/>
            <person name="Shigenobu S."/>
            <person name="Kawaguchi M."/>
        </authorList>
    </citation>
    <scope>NUCLEOTIDE SEQUENCE</scope>
    <source>
        <strain evidence="2">HR1</strain>
    </source>
</reference>
<feature type="signal peptide" evidence="1">
    <location>
        <begin position="1"/>
        <end position="20"/>
    </location>
</feature>
<dbReference type="EMBL" id="BLAL01000096">
    <property type="protein sequence ID" value="GES85363.1"/>
    <property type="molecule type" value="Genomic_DNA"/>
</dbReference>
<dbReference type="SUPFAM" id="SSF81995">
    <property type="entry name" value="beta-sandwich domain of Sec23/24"/>
    <property type="match status" value="1"/>
</dbReference>
<name>A0A8H3LH04_9GLOM</name>
<dbReference type="AlphaFoldDB" id="A0A8H3LH04"/>
<dbReference type="NCBIfam" id="TIGR01571">
    <property type="entry name" value="A_thal_Cys_rich"/>
    <property type="match status" value="1"/>
</dbReference>
<dbReference type="OrthoDB" id="1045822at2759"/>
<gene>
    <name evidence="2" type="ORF">RCL2_001244800</name>
</gene>
<accession>A0A8H3LH04</accession>
<dbReference type="Proteomes" id="UP000615446">
    <property type="component" value="Unassembled WGS sequence"/>
</dbReference>
<protein>
    <submittedName>
        <fullName evidence="2">PLAC8-domain-containing protein</fullName>
    </submittedName>
</protein>
<sequence length="190" mass="21933">MVVLFRMILCLQIIIKIVKNFKKKQGYNSQQQGGYVQQQQLQQQQLLLQQQQQQQQRPPLPQQQQQQQQQPLQQQQSQQYNEWNFGLFDCFADLGLCLKTTFCPCITYGENRGRLNGNPNPDTCSQDAFIYCCVQYCFGASCILGAMHRNEIRAKYNIEGNGICDFCTHFCFGCCALIQESREITANPLP</sequence>
<evidence type="ECO:0000256" key="1">
    <source>
        <dbReference type="SAM" id="SignalP"/>
    </source>
</evidence>
<dbReference type="PANTHER" id="PTHR15907">
    <property type="entry name" value="DUF614 FAMILY PROTEIN-RELATED"/>
    <property type="match status" value="1"/>
</dbReference>
<dbReference type="InterPro" id="IPR006461">
    <property type="entry name" value="PLAC_motif_containing"/>
</dbReference>
<keyword evidence="1" id="KW-0732">Signal</keyword>
<organism evidence="2 3">
    <name type="scientific">Rhizophagus clarus</name>
    <dbReference type="NCBI Taxonomy" id="94130"/>
    <lineage>
        <taxon>Eukaryota</taxon>
        <taxon>Fungi</taxon>
        <taxon>Fungi incertae sedis</taxon>
        <taxon>Mucoromycota</taxon>
        <taxon>Glomeromycotina</taxon>
        <taxon>Glomeromycetes</taxon>
        <taxon>Glomerales</taxon>
        <taxon>Glomeraceae</taxon>
        <taxon>Rhizophagus</taxon>
    </lineage>
</organism>
<evidence type="ECO:0000313" key="2">
    <source>
        <dbReference type="EMBL" id="GES85363.1"/>
    </source>
</evidence>
<comment type="caution">
    <text evidence="2">The sequence shown here is derived from an EMBL/GenBank/DDBJ whole genome shotgun (WGS) entry which is preliminary data.</text>
</comment>